<feature type="transmembrane region" description="Helical" evidence="1">
    <location>
        <begin position="165"/>
        <end position="183"/>
    </location>
</feature>
<evidence type="ECO:0000313" key="5">
    <source>
        <dbReference type="Proteomes" id="UP000648663"/>
    </source>
</evidence>
<evidence type="ECO:0000313" key="2">
    <source>
        <dbReference type="EMBL" id="GGL78452.1"/>
    </source>
</evidence>
<accession>A0A846LTM3</accession>
<reference evidence="3 4" key="3">
    <citation type="submission" date="2020-02" db="EMBL/GenBank/DDBJ databases">
        <title>Sequencing the genomes of 1000 actinobacteria strains.</title>
        <authorList>
            <person name="Klenk H.-P."/>
        </authorList>
    </citation>
    <scope>NUCLEOTIDE SEQUENCE [LARGE SCALE GENOMIC DNA]</scope>
    <source>
        <strain evidence="3 4">DSM 45201</strain>
    </source>
</reference>
<feature type="transmembrane region" description="Helical" evidence="1">
    <location>
        <begin position="54"/>
        <end position="76"/>
    </location>
</feature>
<keyword evidence="5" id="KW-1185">Reference proteome</keyword>
<keyword evidence="1" id="KW-0812">Transmembrane</keyword>
<dbReference type="EMBL" id="BMMI01000007">
    <property type="protein sequence ID" value="GGL78452.1"/>
    <property type="molecule type" value="Genomic_DNA"/>
</dbReference>
<reference evidence="2" key="1">
    <citation type="journal article" date="2014" name="Int. J. Syst. Evol. Microbiol.">
        <title>Complete genome of a new Firmicutes species belonging to the dominant human colonic microbiota ('Ruminococcus bicirculans') reveals two chromosomes and a selective capacity to utilize plant glucans.</title>
        <authorList>
            <consortium name="NISC Comparative Sequencing Program"/>
            <person name="Wegmann U."/>
            <person name="Louis P."/>
            <person name="Goesmann A."/>
            <person name="Henrissat B."/>
            <person name="Duncan S.H."/>
            <person name="Flint H.J."/>
        </authorList>
    </citation>
    <scope>NUCLEOTIDE SEQUENCE</scope>
    <source>
        <strain evidence="2">CGMCC 4.5581</strain>
    </source>
</reference>
<evidence type="ECO:0000313" key="3">
    <source>
        <dbReference type="EMBL" id="NIH68985.1"/>
    </source>
</evidence>
<evidence type="ECO:0000313" key="4">
    <source>
        <dbReference type="Proteomes" id="UP000552836"/>
    </source>
</evidence>
<name>A0A846LTM3_9ACTN</name>
<dbReference type="EMBL" id="JAAMPA010000002">
    <property type="protein sequence ID" value="NIH68985.1"/>
    <property type="molecule type" value="Genomic_DNA"/>
</dbReference>
<comment type="caution">
    <text evidence="3">The sequence shown here is derived from an EMBL/GenBank/DDBJ whole genome shotgun (WGS) entry which is preliminary data.</text>
</comment>
<organism evidence="3 4">
    <name type="scientific">Modestobacter marinus</name>
    <dbReference type="NCBI Taxonomy" id="477641"/>
    <lineage>
        <taxon>Bacteria</taxon>
        <taxon>Bacillati</taxon>
        <taxon>Actinomycetota</taxon>
        <taxon>Actinomycetes</taxon>
        <taxon>Geodermatophilales</taxon>
        <taxon>Geodermatophilaceae</taxon>
        <taxon>Modestobacter</taxon>
    </lineage>
</organism>
<keyword evidence="1" id="KW-1133">Transmembrane helix</keyword>
<dbReference type="Proteomes" id="UP000552836">
    <property type="component" value="Unassembled WGS sequence"/>
</dbReference>
<feature type="transmembrane region" description="Helical" evidence="1">
    <location>
        <begin position="88"/>
        <end position="107"/>
    </location>
</feature>
<feature type="transmembrane region" description="Helical" evidence="1">
    <location>
        <begin position="30"/>
        <end position="47"/>
    </location>
</feature>
<sequence length="208" mass="21819">MKPFSFVLGLLPWIVFTVVADRMAADAVAWSALLAVAMTVVGLAVAARRHGPTALNAVSLVLFTGIAVAGFAGGAGVDDWLFRWGQPLVGVALGLYVLATAATRPFTEEYARRSAPREVWGSPTFRSVNRVLSAAWGAGLVVIGAAGVLVTLLDEHATSRDSAHLPELVLNWVVPLVVVWALIRFTGAYPDRVTSHAGQGPAVAPGAR</sequence>
<reference evidence="5" key="2">
    <citation type="journal article" date="2019" name="Int. J. Syst. Evol. Microbiol.">
        <title>The Global Catalogue of Microorganisms (GCM) 10K type strain sequencing project: providing services to taxonomists for standard genome sequencing and annotation.</title>
        <authorList>
            <consortium name="The Broad Institute Genomics Platform"/>
            <consortium name="The Broad Institute Genome Sequencing Center for Infectious Disease"/>
            <person name="Wu L."/>
            <person name="Ma J."/>
        </authorList>
    </citation>
    <scope>NUCLEOTIDE SEQUENCE [LARGE SCALE GENOMIC DNA]</scope>
    <source>
        <strain evidence="5">CGMCC 4.5581</strain>
    </source>
</reference>
<dbReference type="AlphaFoldDB" id="A0A846LTM3"/>
<reference evidence="2" key="4">
    <citation type="submission" date="2024-05" db="EMBL/GenBank/DDBJ databases">
        <authorList>
            <person name="Sun Q."/>
            <person name="Zhou Y."/>
        </authorList>
    </citation>
    <scope>NUCLEOTIDE SEQUENCE</scope>
    <source>
        <strain evidence="2">CGMCC 4.5581</strain>
    </source>
</reference>
<proteinExistence type="predicted"/>
<keyword evidence="1" id="KW-0472">Membrane</keyword>
<evidence type="ECO:0000256" key="1">
    <source>
        <dbReference type="SAM" id="Phobius"/>
    </source>
</evidence>
<gene>
    <name evidence="3" type="ORF">FB380_003473</name>
    <name evidence="2" type="ORF">GCM10011589_38140</name>
</gene>
<feature type="transmembrane region" description="Helical" evidence="1">
    <location>
        <begin position="128"/>
        <end position="153"/>
    </location>
</feature>
<dbReference type="RefSeq" id="WP_166756589.1">
    <property type="nucleotide sequence ID" value="NZ_BAABJU010000003.1"/>
</dbReference>
<dbReference type="Proteomes" id="UP000648663">
    <property type="component" value="Unassembled WGS sequence"/>
</dbReference>
<protein>
    <submittedName>
        <fullName evidence="3">MFS family permease</fullName>
    </submittedName>
</protein>